<keyword evidence="5" id="KW-1003">Cell membrane</keyword>
<dbReference type="Pfam" id="PF02050">
    <property type="entry name" value="FliJ"/>
    <property type="match status" value="1"/>
</dbReference>
<keyword evidence="4" id="KW-0813">Transport</keyword>
<evidence type="ECO:0000256" key="5">
    <source>
        <dbReference type="ARBA" id="ARBA00022475"/>
    </source>
</evidence>
<keyword evidence="10" id="KW-1006">Bacterial flagellum protein export</keyword>
<dbReference type="InterPro" id="IPR012823">
    <property type="entry name" value="Flagell_FliJ"/>
</dbReference>
<evidence type="ECO:0000256" key="7">
    <source>
        <dbReference type="ARBA" id="ARBA00022795"/>
    </source>
</evidence>
<name>A0ABN7M0X9_9BACT</name>
<evidence type="ECO:0000256" key="2">
    <source>
        <dbReference type="ARBA" id="ARBA00010004"/>
    </source>
</evidence>
<comment type="caution">
    <text evidence="11">The sequence shown here is derived from an EMBL/GenBank/DDBJ whole genome shotgun (WGS) entry which is preliminary data.</text>
</comment>
<keyword evidence="6" id="KW-0145">Chemotaxis</keyword>
<keyword evidence="8" id="KW-0653">Protein transport</keyword>
<evidence type="ECO:0000256" key="8">
    <source>
        <dbReference type="ARBA" id="ARBA00022927"/>
    </source>
</evidence>
<keyword evidence="11" id="KW-0282">Flagellum</keyword>
<evidence type="ECO:0000256" key="9">
    <source>
        <dbReference type="ARBA" id="ARBA00023136"/>
    </source>
</evidence>
<evidence type="ECO:0000256" key="10">
    <source>
        <dbReference type="ARBA" id="ARBA00023225"/>
    </source>
</evidence>
<comment type="similarity">
    <text evidence="2">Belongs to the FliJ family.</text>
</comment>
<gene>
    <name evidence="11" type="ORF">NSPZN2_40593</name>
</gene>
<evidence type="ECO:0000256" key="4">
    <source>
        <dbReference type="ARBA" id="ARBA00022448"/>
    </source>
</evidence>
<accession>A0ABN7M0X9</accession>
<organism evidence="11 12">
    <name type="scientific">Nitrospira defluvii</name>
    <dbReference type="NCBI Taxonomy" id="330214"/>
    <lineage>
        <taxon>Bacteria</taxon>
        <taxon>Pseudomonadati</taxon>
        <taxon>Nitrospirota</taxon>
        <taxon>Nitrospiria</taxon>
        <taxon>Nitrospirales</taxon>
        <taxon>Nitrospiraceae</taxon>
        <taxon>Nitrospira</taxon>
    </lineage>
</organism>
<evidence type="ECO:0000313" key="12">
    <source>
        <dbReference type="Proteomes" id="UP000675880"/>
    </source>
</evidence>
<evidence type="ECO:0000256" key="6">
    <source>
        <dbReference type="ARBA" id="ARBA00022500"/>
    </source>
</evidence>
<dbReference type="EMBL" id="CAJNBJ010000017">
    <property type="protein sequence ID" value="CAE6777557.1"/>
    <property type="molecule type" value="Genomic_DNA"/>
</dbReference>
<evidence type="ECO:0000313" key="11">
    <source>
        <dbReference type="EMBL" id="CAE6777557.1"/>
    </source>
</evidence>
<dbReference type="RefSeq" id="WP_213043394.1">
    <property type="nucleotide sequence ID" value="NZ_CAJNBJ010000017.1"/>
</dbReference>
<dbReference type="InterPro" id="IPR053716">
    <property type="entry name" value="Flag_assembly_chemotaxis_eff"/>
</dbReference>
<evidence type="ECO:0000256" key="1">
    <source>
        <dbReference type="ARBA" id="ARBA00004413"/>
    </source>
</evidence>
<dbReference type="Proteomes" id="UP000675880">
    <property type="component" value="Unassembled WGS sequence"/>
</dbReference>
<protein>
    <recommendedName>
        <fullName evidence="3">Flagellar FliJ protein</fullName>
    </recommendedName>
</protein>
<keyword evidence="11" id="KW-0969">Cilium</keyword>
<proteinExistence type="inferred from homology"/>
<comment type="subcellular location">
    <subcellularLocation>
        <location evidence="1">Cell membrane</location>
        <topology evidence="1">Peripheral membrane protein</topology>
        <orientation evidence="1">Cytoplasmic side</orientation>
    </subcellularLocation>
</comment>
<sequence>MNVTVLRQYAVQLEEVAKLELAELGRALQQTMDHMALLEVRAGADAERYLTQVAQGGTVDQVVSHLDAMEQAVAARRRLEQAVVLQQAQMEQKRGELLEAMQYRKKLDLLDARAAADLRRRRDRQDQQLLDERAWRRGPLQKGERV</sequence>
<evidence type="ECO:0000256" key="3">
    <source>
        <dbReference type="ARBA" id="ARBA00020392"/>
    </source>
</evidence>
<dbReference type="Gene3D" id="1.10.287.1700">
    <property type="match status" value="1"/>
</dbReference>
<keyword evidence="9" id="KW-0472">Membrane</keyword>
<reference evidence="11 12" key="1">
    <citation type="submission" date="2021-02" db="EMBL/GenBank/DDBJ databases">
        <authorList>
            <person name="Han P."/>
        </authorList>
    </citation>
    <scope>NUCLEOTIDE SEQUENCE [LARGE SCALE GENOMIC DNA]</scope>
    <source>
        <strain evidence="11">Candidatus Nitrospira sp. ZN2</strain>
    </source>
</reference>
<keyword evidence="11" id="KW-0966">Cell projection</keyword>
<keyword evidence="7" id="KW-1005">Bacterial flagellum biogenesis</keyword>
<keyword evidence="12" id="KW-1185">Reference proteome</keyword>